<dbReference type="AlphaFoldDB" id="A0A498KDI7"/>
<gene>
    <name evidence="2" type="ORF">DVH24_038708</name>
</gene>
<sequence length="140" mass="16072">MLGHWPRVFCRLGFVCLAYVGLGCSVELALGNILLNCTFAFDIVGESSRGNEVCHCRFSCYFKEVLSLEKCRGRCIRPWSRHGQWIPMRFWDVVLVLVGYPMSPFVDKCLFVNFLRLLIPRPLSTRFRTSISTCRVQSGL</sequence>
<evidence type="ECO:0000313" key="3">
    <source>
        <dbReference type="Proteomes" id="UP000290289"/>
    </source>
</evidence>
<reference evidence="2 3" key="1">
    <citation type="submission" date="2018-10" db="EMBL/GenBank/DDBJ databases">
        <title>A high-quality apple genome assembly.</title>
        <authorList>
            <person name="Hu J."/>
        </authorList>
    </citation>
    <scope>NUCLEOTIDE SEQUENCE [LARGE SCALE GENOMIC DNA]</scope>
    <source>
        <strain evidence="3">cv. HFTH1</strain>
        <tissue evidence="2">Young leaf</tissue>
    </source>
</reference>
<comment type="caution">
    <text evidence="2">The sequence shown here is derived from an EMBL/GenBank/DDBJ whole genome shotgun (WGS) entry which is preliminary data.</text>
</comment>
<protein>
    <submittedName>
        <fullName evidence="2">Uncharacterized protein</fullName>
    </submittedName>
</protein>
<accession>A0A498KDI7</accession>
<proteinExistence type="predicted"/>
<keyword evidence="3" id="KW-1185">Reference proteome</keyword>
<feature type="transmembrane region" description="Helical" evidence="1">
    <location>
        <begin position="12"/>
        <end position="35"/>
    </location>
</feature>
<evidence type="ECO:0000313" key="2">
    <source>
        <dbReference type="EMBL" id="RXI04434.1"/>
    </source>
</evidence>
<organism evidence="2 3">
    <name type="scientific">Malus domestica</name>
    <name type="common">Apple</name>
    <name type="synonym">Pyrus malus</name>
    <dbReference type="NCBI Taxonomy" id="3750"/>
    <lineage>
        <taxon>Eukaryota</taxon>
        <taxon>Viridiplantae</taxon>
        <taxon>Streptophyta</taxon>
        <taxon>Embryophyta</taxon>
        <taxon>Tracheophyta</taxon>
        <taxon>Spermatophyta</taxon>
        <taxon>Magnoliopsida</taxon>
        <taxon>eudicotyledons</taxon>
        <taxon>Gunneridae</taxon>
        <taxon>Pentapetalae</taxon>
        <taxon>rosids</taxon>
        <taxon>fabids</taxon>
        <taxon>Rosales</taxon>
        <taxon>Rosaceae</taxon>
        <taxon>Amygdaloideae</taxon>
        <taxon>Maleae</taxon>
        <taxon>Malus</taxon>
    </lineage>
</organism>
<keyword evidence="1" id="KW-1133">Transmembrane helix</keyword>
<evidence type="ECO:0000256" key="1">
    <source>
        <dbReference type="SAM" id="Phobius"/>
    </source>
</evidence>
<keyword evidence="1" id="KW-0812">Transmembrane</keyword>
<dbReference type="Proteomes" id="UP000290289">
    <property type="component" value="Chromosome 3"/>
</dbReference>
<dbReference type="EMBL" id="RDQH01000329">
    <property type="protein sequence ID" value="RXI04434.1"/>
    <property type="molecule type" value="Genomic_DNA"/>
</dbReference>
<dbReference type="PROSITE" id="PS51257">
    <property type="entry name" value="PROKAR_LIPOPROTEIN"/>
    <property type="match status" value="1"/>
</dbReference>
<name>A0A498KDI7_MALDO</name>
<keyword evidence="1" id="KW-0472">Membrane</keyword>